<dbReference type="STRING" id="7918.ENSLOCP00000008494"/>
<evidence type="ECO:0000313" key="13">
    <source>
        <dbReference type="Ensembl" id="ENSLOCP00000008494.1"/>
    </source>
</evidence>
<keyword evidence="14" id="KW-1185">Reference proteome</keyword>
<dbReference type="EMBL" id="AHAT01020101">
    <property type="status" value="NOT_ANNOTATED_CDS"/>
    <property type="molecule type" value="Genomic_DNA"/>
</dbReference>
<comment type="similarity">
    <text evidence="8">Belongs to the Antp homeobox family. Labial subfamily.</text>
</comment>
<dbReference type="GO" id="GO:0006357">
    <property type="term" value="P:regulation of transcription by RNA polymerase II"/>
    <property type="evidence" value="ECO:0000318"/>
    <property type="project" value="GO_Central"/>
</dbReference>
<dbReference type="Ensembl" id="ENSLOCT00000008504.1">
    <property type="protein sequence ID" value="ENSLOCP00000008494.1"/>
    <property type="gene ID" value="ENSLOCG00000007019.1"/>
</dbReference>
<accession>W5MJD5</accession>
<name>W5MJD5_LEPOC</name>
<dbReference type="InterPro" id="IPR001356">
    <property type="entry name" value="HD"/>
</dbReference>
<evidence type="ECO:0000256" key="9">
    <source>
        <dbReference type="PROSITE-ProRule" id="PRU00108"/>
    </source>
</evidence>
<dbReference type="InterPro" id="IPR046327">
    <property type="entry name" value="HXA1/B1/D1"/>
</dbReference>
<dbReference type="HOGENOM" id="CLU_058839_0_0_1"/>
<reference evidence="14" key="1">
    <citation type="submission" date="2011-12" db="EMBL/GenBank/DDBJ databases">
        <title>The Draft Genome of Lepisosteus oculatus.</title>
        <authorList>
            <consortium name="The Broad Institute Genome Assembly &amp; Analysis Group"/>
            <consortium name="Computational R&amp;D Group"/>
            <consortium name="and Sequencing Platform"/>
            <person name="Di Palma F."/>
            <person name="Alfoldi J."/>
            <person name="Johnson J."/>
            <person name="Berlin A."/>
            <person name="Gnerre S."/>
            <person name="Jaffe D."/>
            <person name="MacCallum I."/>
            <person name="Young S."/>
            <person name="Walker B.J."/>
            <person name="Lander E.S."/>
            <person name="Lindblad-Toh K."/>
        </authorList>
    </citation>
    <scope>NUCLEOTIDE SEQUENCE [LARGE SCALE GENOMIC DNA]</scope>
</reference>
<keyword evidence="4 9" id="KW-0238">DNA-binding</keyword>
<evidence type="ECO:0000313" key="14">
    <source>
        <dbReference type="Proteomes" id="UP000018468"/>
    </source>
</evidence>
<dbReference type="CDD" id="cd00086">
    <property type="entry name" value="homeodomain"/>
    <property type="match status" value="1"/>
</dbReference>
<keyword evidence="7 9" id="KW-0539">Nucleus</keyword>
<dbReference type="InterPro" id="IPR020479">
    <property type="entry name" value="HD_metazoa"/>
</dbReference>
<comment type="subcellular location">
    <subcellularLocation>
        <location evidence="1 9 10">Nucleus</location>
    </subcellularLocation>
</comment>
<evidence type="ECO:0000256" key="3">
    <source>
        <dbReference type="ARBA" id="ARBA00023015"/>
    </source>
</evidence>
<dbReference type="PRINTS" id="PR00024">
    <property type="entry name" value="HOMEOBOX"/>
</dbReference>
<dbReference type="Proteomes" id="UP000018468">
    <property type="component" value="Linkage group LG12"/>
</dbReference>
<dbReference type="GO" id="GO:0000978">
    <property type="term" value="F:RNA polymerase II cis-regulatory region sequence-specific DNA binding"/>
    <property type="evidence" value="ECO:0000318"/>
    <property type="project" value="GO_Central"/>
</dbReference>
<dbReference type="PANTHER" id="PTHR45946">
    <property type="entry name" value="HOMEOBOX PROTEIN ROUGH-RELATED"/>
    <property type="match status" value="1"/>
</dbReference>
<evidence type="ECO:0000256" key="2">
    <source>
        <dbReference type="ARBA" id="ARBA00022473"/>
    </source>
</evidence>
<dbReference type="InParanoid" id="W5MJD5"/>
<dbReference type="Pfam" id="PF00046">
    <property type="entry name" value="Homeodomain"/>
    <property type="match status" value="1"/>
</dbReference>
<sequence>MNTYFDYFSSGDVLGLSAKCCHGEHRSVPLQNSLTGETVGRLPISINALDHPSVSSGMLPPSRFEIPYENTASGAEINYFGQGIGYDVTYGCHNELEDSGAHVQYLNSVYSGNGSFPLNHGETSYSGNVEQDQYKHHSKTLQGFCTGSYQSLSSPQVSYSKPEETQVAANTFEWMKIKRNHPKTSKTVDYGLPSAAATARTNFTTKQLTELEKEFHFNKYLTRSRRVEIATTLHLNETQVKIWFQNRRMKQKKREREGLATVLPPHVSKNSDTSSSENNSPSSSPSCSPQTSV</sequence>
<feature type="region of interest" description="Disordered" evidence="11">
    <location>
        <begin position="251"/>
        <end position="293"/>
    </location>
</feature>
<keyword evidence="3" id="KW-0805">Transcription regulation</keyword>
<proteinExistence type="inferred from homology"/>
<dbReference type="OMA" id="NTFEWMK"/>
<evidence type="ECO:0000256" key="4">
    <source>
        <dbReference type="ARBA" id="ARBA00023125"/>
    </source>
</evidence>
<dbReference type="AlphaFoldDB" id="W5MJD5"/>
<dbReference type="Bgee" id="ENSLOCG00000007019">
    <property type="expression patterns" value="Expressed in ovary and 9 other cell types or tissues"/>
</dbReference>
<evidence type="ECO:0000256" key="7">
    <source>
        <dbReference type="ARBA" id="ARBA00023242"/>
    </source>
</evidence>
<dbReference type="GeneTree" id="ENSGT00940000159503"/>
<feature type="DNA-binding region" description="Homeobox" evidence="9">
    <location>
        <begin position="196"/>
        <end position="255"/>
    </location>
</feature>
<evidence type="ECO:0000256" key="1">
    <source>
        <dbReference type="ARBA" id="ARBA00004123"/>
    </source>
</evidence>
<dbReference type="FunFam" id="1.10.10.60:FF:000113">
    <property type="entry name" value="homeobox protein Hox-B1"/>
    <property type="match status" value="1"/>
</dbReference>
<reference evidence="13" key="3">
    <citation type="submission" date="2025-09" db="UniProtKB">
        <authorList>
            <consortium name="Ensembl"/>
        </authorList>
    </citation>
    <scope>IDENTIFICATION</scope>
</reference>
<keyword evidence="5 9" id="KW-0371">Homeobox</keyword>
<keyword evidence="6" id="KW-0804">Transcription</keyword>
<feature type="domain" description="Homeobox" evidence="12">
    <location>
        <begin position="194"/>
        <end position="254"/>
    </location>
</feature>
<evidence type="ECO:0000256" key="10">
    <source>
        <dbReference type="RuleBase" id="RU000682"/>
    </source>
</evidence>
<reference evidence="13" key="2">
    <citation type="submission" date="2025-08" db="UniProtKB">
        <authorList>
            <consortium name="Ensembl"/>
        </authorList>
    </citation>
    <scope>IDENTIFICATION</scope>
</reference>
<dbReference type="PANTHER" id="PTHR45946:SF3">
    <property type="entry name" value="HOMEOBOX PROTEIN HOX-A1"/>
    <property type="match status" value="1"/>
</dbReference>
<dbReference type="InterPro" id="IPR017970">
    <property type="entry name" value="Homeobox_CS"/>
</dbReference>
<evidence type="ECO:0000256" key="8">
    <source>
        <dbReference type="ARBA" id="ARBA00029448"/>
    </source>
</evidence>
<keyword evidence="2" id="KW-0217">Developmental protein</keyword>
<evidence type="ECO:0000259" key="12">
    <source>
        <dbReference type="PROSITE" id="PS50071"/>
    </source>
</evidence>
<evidence type="ECO:0000256" key="5">
    <source>
        <dbReference type="ARBA" id="ARBA00023155"/>
    </source>
</evidence>
<dbReference type="SUPFAM" id="SSF46689">
    <property type="entry name" value="Homeodomain-like"/>
    <property type="match status" value="1"/>
</dbReference>
<organism evidence="13 14">
    <name type="scientific">Lepisosteus oculatus</name>
    <name type="common">Spotted gar</name>
    <dbReference type="NCBI Taxonomy" id="7918"/>
    <lineage>
        <taxon>Eukaryota</taxon>
        <taxon>Metazoa</taxon>
        <taxon>Chordata</taxon>
        <taxon>Craniata</taxon>
        <taxon>Vertebrata</taxon>
        <taxon>Euteleostomi</taxon>
        <taxon>Actinopterygii</taxon>
        <taxon>Neopterygii</taxon>
        <taxon>Holostei</taxon>
        <taxon>Semionotiformes</taxon>
        <taxon>Lepisosteidae</taxon>
        <taxon>Lepisosteus</taxon>
    </lineage>
</organism>
<dbReference type="PROSITE" id="PS00027">
    <property type="entry name" value="HOMEOBOX_1"/>
    <property type="match status" value="1"/>
</dbReference>
<evidence type="ECO:0000256" key="11">
    <source>
        <dbReference type="SAM" id="MobiDB-lite"/>
    </source>
</evidence>
<dbReference type="GO" id="GO:0005634">
    <property type="term" value="C:nucleus"/>
    <property type="evidence" value="ECO:0000318"/>
    <property type="project" value="GO_Central"/>
</dbReference>
<dbReference type="GO" id="GO:0000981">
    <property type="term" value="F:DNA-binding transcription factor activity, RNA polymerase II-specific"/>
    <property type="evidence" value="ECO:0000318"/>
    <property type="project" value="GO_Central"/>
</dbReference>
<dbReference type="PROSITE" id="PS50071">
    <property type="entry name" value="HOMEOBOX_2"/>
    <property type="match status" value="1"/>
</dbReference>
<protein>
    <submittedName>
        <fullName evidence="13">Homeobox D1</fullName>
    </submittedName>
</protein>
<dbReference type="SMART" id="SM00389">
    <property type="entry name" value="HOX"/>
    <property type="match status" value="1"/>
</dbReference>
<dbReference type="eggNOG" id="KOG0489">
    <property type="taxonomic scope" value="Eukaryota"/>
</dbReference>
<dbReference type="InterPro" id="IPR009057">
    <property type="entry name" value="Homeodomain-like_sf"/>
</dbReference>
<feature type="compositionally biased region" description="Low complexity" evidence="11">
    <location>
        <begin position="268"/>
        <end position="293"/>
    </location>
</feature>
<evidence type="ECO:0000256" key="6">
    <source>
        <dbReference type="ARBA" id="ARBA00023163"/>
    </source>
</evidence>
<dbReference type="Gene3D" id="1.10.10.60">
    <property type="entry name" value="Homeodomain-like"/>
    <property type="match status" value="1"/>
</dbReference>